<organism evidence="7 8">
    <name type="scientific">Bacillus salipaludis</name>
    <dbReference type="NCBI Taxonomy" id="2547811"/>
    <lineage>
        <taxon>Bacteria</taxon>
        <taxon>Bacillati</taxon>
        <taxon>Bacillota</taxon>
        <taxon>Bacilli</taxon>
        <taxon>Bacillales</taxon>
        <taxon>Bacillaceae</taxon>
        <taxon>Bacillus</taxon>
    </lineage>
</organism>
<sequence>MLQKIDEIDELYCNYKKKIYKHALSYVRDFYLAEDITQEVFMKYYYNRDKFAGQCSLNTWLYKLTKNHCIDYLRKNYKNKILLSEKLALSGVEERTPELELLFQGDSKNLKEMLNLLPNIYKEVLYLYYFRGYSIIDIHGELNLNISTIKTRLRRGKLLLSSIYKKEITNKV</sequence>
<evidence type="ECO:0000256" key="2">
    <source>
        <dbReference type="ARBA" id="ARBA00023015"/>
    </source>
</evidence>
<gene>
    <name evidence="7" type="ORF">E2K98_24960</name>
</gene>
<keyword evidence="3" id="KW-0731">Sigma factor</keyword>
<reference evidence="7 8" key="1">
    <citation type="submission" date="2019-03" db="EMBL/GenBank/DDBJ databases">
        <title>Bacillus niacini sp. nov. a Nicotinate-Metabolizing Mesophile Isolated from Soil.</title>
        <authorList>
            <person name="Zhang G."/>
        </authorList>
    </citation>
    <scope>NUCLEOTIDE SEQUENCE [LARGE SCALE GENOMIC DNA]</scope>
    <source>
        <strain evidence="7 8">WN066</strain>
    </source>
</reference>
<comment type="caution">
    <text evidence="7">The sequence shown here is derived from an EMBL/GenBank/DDBJ whole genome shotgun (WGS) entry which is preliminary data.</text>
</comment>
<dbReference type="Proteomes" id="UP000295132">
    <property type="component" value="Unassembled WGS sequence"/>
</dbReference>
<evidence type="ECO:0000256" key="4">
    <source>
        <dbReference type="ARBA" id="ARBA00023163"/>
    </source>
</evidence>
<keyword evidence="2" id="KW-0805">Transcription regulation</keyword>
<dbReference type="CDD" id="cd06171">
    <property type="entry name" value="Sigma70_r4"/>
    <property type="match status" value="1"/>
</dbReference>
<feature type="domain" description="RNA polymerase sigma factor 70 region 4 type 2" evidence="6">
    <location>
        <begin position="109"/>
        <end position="158"/>
    </location>
</feature>
<dbReference type="PANTHER" id="PTHR43133:SF60">
    <property type="entry name" value="RNA POLYMERASE SIGMA FACTOR SIGV"/>
    <property type="match status" value="1"/>
</dbReference>
<dbReference type="RefSeq" id="WP_133339028.1">
    <property type="nucleotide sequence ID" value="NZ_SMYO01000017.1"/>
</dbReference>
<accession>A0A4R5VJV6</accession>
<evidence type="ECO:0000313" key="7">
    <source>
        <dbReference type="EMBL" id="TDK58169.1"/>
    </source>
</evidence>
<dbReference type="PANTHER" id="PTHR43133">
    <property type="entry name" value="RNA POLYMERASE ECF-TYPE SIGMA FACTO"/>
    <property type="match status" value="1"/>
</dbReference>
<dbReference type="SUPFAM" id="SSF88659">
    <property type="entry name" value="Sigma3 and sigma4 domains of RNA polymerase sigma factors"/>
    <property type="match status" value="1"/>
</dbReference>
<dbReference type="Pfam" id="PF08281">
    <property type="entry name" value="Sigma70_r4_2"/>
    <property type="match status" value="1"/>
</dbReference>
<comment type="similarity">
    <text evidence="1">Belongs to the sigma-70 factor family. ECF subfamily.</text>
</comment>
<dbReference type="InterPro" id="IPR013325">
    <property type="entry name" value="RNA_pol_sigma_r2"/>
</dbReference>
<evidence type="ECO:0000256" key="1">
    <source>
        <dbReference type="ARBA" id="ARBA00010641"/>
    </source>
</evidence>
<dbReference type="InterPro" id="IPR039425">
    <property type="entry name" value="RNA_pol_sigma-70-like"/>
</dbReference>
<dbReference type="EMBL" id="SMYO01000017">
    <property type="protein sequence ID" value="TDK58169.1"/>
    <property type="molecule type" value="Genomic_DNA"/>
</dbReference>
<protein>
    <submittedName>
        <fullName evidence="7">Sigma-70 family RNA polymerase sigma factor</fullName>
    </submittedName>
</protein>
<evidence type="ECO:0000313" key="8">
    <source>
        <dbReference type="Proteomes" id="UP000295132"/>
    </source>
</evidence>
<dbReference type="GO" id="GO:0003677">
    <property type="term" value="F:DNA binding"/>
    <property type="evidence" value="ECO:0007669"/>
    <property type="project" value="InterPro"/>
</dbReference>
<dbReference type="Gene3D" id="1.10.10.10">
    <property type="entry name" value="Winged helix-like DNA-binding domain superfamily/Winged helix DNA-binding domain"/>
    <property type="match status" value="1"/>
</dbReference>
<dbReference type="NCBIfam" id="TIGR02937">
    <property type="entry name" value="sigma70-ECF"/>
    <property type="match status" value="1"/>
</dbReference>
<dbReference type="InterPro" id="IPR014284">
    <property type="entry name" value="RNA_pol_sigma-70_dom"/>
</dbReference>
<dbReference type="InterPro" id="IPR013324">
    <property type="entry name" value="RNA_pol_sigma_r3/r4-like"/>
</dbReference>
<evidence type="ECO:0000259" key="6">
    <source>
        <dbReference type="Pfam" id="PF08281"/>
    </source>
</evidence>
<dbReference type="InterPro" id="IPR036388">
    <property type="entry name" value="WH-like_DNA-bd_sf"/>
</dbReference>
<dbReference type="SUPFAM" id="SSF88946">
    <property type="entry name" value="Sigma2 domain of RNA polymerase sigma factors"/>
    <property type="match status" value="1"/>
</dbReference>
<proteinExistence type="inferred from homology"/>
<dbReference type="AlphaFoldDB" id="A0A4R5VJV6"/>
<dbReference type="GO" id="GO:0016987">
    <property type="term" value="F:sigma factor activity"/>
    <property type="evidence" value="ECO:0007669"/>
    <property type="project" value="UniProtKB-KW"/>
</dbReference>
<dbReference type="GO" id="GO:0006352">
    <property type="term" value="P:DNA-templated transcription initiation"/>
    <property type="evidence" value="ECO:0007669"/>
    <property type="project" value="InterPro"/>
</dbReference>
<dbReference type="Pfam" id="PF04542">
    <property type="entry name" value="Sigma70_r2"/>
    <property type="match status" value="1"/>
</dbReference>
<feature type="domain" description="RNA polymerase sigma-70 region 2" evidence="5">
    <location>
        <begin position="12"/>
        <end position="76"/>
    </location>
</feature>
<evidence type="ECO:0000259" key="5">
    <source>
        <dbReference type="Pfam" id="PF04542"/>
    </source>
</evidence>
<evidence type="ECO:0000256" key="3">
    <source>
        <dbReference type="ARBA" id="ARBA00023082"/>
    </source>
</evidence>
<dbReference type="InterPro" id="IPR007627">
    <property type="entry name" value="RNA_pol_sigma70_r2"/>
</dbReference>
<name>A0A4R5VJV6_9BACI</name>
<dbReference type="Gene3D" id="1.10.1740.10">
    <property type="match status" value="1"/>
</dbReference>
<keyword evidence="4" id="KW-0804">Transcription</keyword>
<dbReference type="InterPro" id="IPR013249">
    <property type="entry name" value="RNA_pol_sigma70_r4_t2"/>
</dbReference>